<dbReference type="GO" id="GO:0004502">
    <property type="term" value="F:kynurenine 3-monooxygenase activity"/>
    <property type="evidence" value="ECO:0007669"/>
    <property type="project" value="UniProtKB-UniRule"/>
</dbReference>
<evidence type="ECO:0000313" key="12">
    <source>
        <dbReference type="Proteomes" id="UP000295215"/>
    </source>
</evidence>
<dbReference type="EMBL" id="SOAG01000010">
    <property type="protein sequence ID" value="TDS59575.1"/>
    <property type="molecule type" value="Genomic_DNA"/>
</dbReference>
<feature type="domain" description="FAD-binding" evidence="10">
    <location>
        <begin position="4"/>
        <end position="185"/>
    </location>
</feature>
<evidence type="ECO:0000256" key="5">
    <source>
        <dbReference type="ARBA" id="ARBA00022857"/>
    </source>
</evidence>
<dbReference type="GO" id="GO:0071949">
    <property type="term" value="F:FAD binding"/>
    <property type="evidence" value="ECO:0007669"/>
    <property type="project" value="InterPro"/>
</dbReference>
<comment type="cofactor">
    <cofactor evidence="1 9">
        <name>FAD</name>
        <dbReference type="ChEBI" id="CHEBI:57692"/>
    </cofactor>
</comment>
<feature type="domain" description="FAD-binding" evidence="10">
    <location>
        <begin position="293"/>
        <end position="354"/>
    </location>
</feature>
<dbReference type="PANTHER" id="PTHR46028">
    <property type="entry name" value="KYNURENINE 3-MONOOXYGENASE"/>
    <property type="match status" value="1"/>
</dbReference>
<dbReference type="GO" id="GO:0009435">
    <property type="term" value="P:NAD+ biosynthetic process"/>
    <property type="evidence" value="ECO:0007669"/>
    <property type="project" value="UniProtKB-UniPathway"/>
</dbReference>
<dbReference type="RefSeq" id="WP_133712352.1">
    <property type="nucleotide sequence ID" value="NZ_SOAG01000010.1"/>
</dbReference>
<evidence type="ECO:0000259" key="10">
    <source>
        <dbReference type="Pfam" id="PF01494"/>
    </source>
</evidence>
<evidence type="ECO:0000256" key="6">
    <source>
        <dbReference type="ARBA" id="ARBA00023002"/>
    </source>
</evidence>
<keyword evidence="4 9" id="KW-0274">FAD</keyword>
<evidence type="ECO:0000256" key="4">
    <source>
        <dbReference type="ARBA" id="ARBA00022827"/>
    </source>
</evidence>
<dbReference type="UniPathway" id="UPA00253">
    <property type="reaction ID" value="UER00328"/>
</dbReference>
<dbReference type="SUPFAM" id="SSF51905">
    <property type="entry name" value="FAD/NAD(P)-binding domain"/>
    <property type="match status" value="1"/>
</dbReference>
<dbReference type="GO" id="GO:0070189">
    <property type="term" value="P:kynurenine metabolic process"/>
    <property type="evidence" value="ECO:0007669"/>
    <property type="project" value="TreeGrafter"/>
</dbReference>
<evidence type="ECO:0000313" key="11">
    <source>
        <dbReference type="EMBL" id="TDS59575.1"/>
    </source>
</evidence>
<dbReference type="GO" id="GO:0006569">
    <property type="term" value="P:L-tryptophan catabolic process"/>
    <property type="evidence" value="ECO:0007669"/>
    <property type="project" value="UniProtKB-UniRule"/>
</dbReference>
<dbReference type="GO" id="GO:0043420">
    <property type="term" value="P:anthranilate metabolic process"/>
    <property type="evidence" value="ECO:0007669"/>
    <property type="project" value="UniProtKB-UniRule"/>
</dbReference>
<dbReference type="HAMAP" id="MF_01971">
    <property type="entry name" value="Kynurenine_monooxygenase"/>
    <property type="match status" value="1"/>
</dbReference>
<keyword evidence="6 9" id="KW-0560">Oxidoreductase</keyword>
<comment type="pathway">
    <text evidence="9">Cofactor biosynthesis; NAD(+) biosynthesis; quinolinate from L-kynurenine: step 1/3.</text>
</comment>
<dbReference type="FunFam" id="3.50.50.60:FF:000185">
    <property type="entry name" value="Kynurenine 3-monooxygenase"/>
    <property type="match status" value="1"/>
</dbReference>
<keyword evidence="12" id="KW-1185">Reference proteome</keyword>
<sequence>MENSIAVVGSGLVGAVLAMSLKDRGFDVTVYDKSEDIRKVDFSGRSINLALSERGWKMLRKIGLEDSIREMAIPMFQRAIHTQDGKVNYQPYGINGESIWAVSRGNLNKKLVDLAEERGVKFAFQTPVWGVDLERGVLFSAEKESDQWDEIKHNLIFGADGAYSRVRLQMQKHSQFEYQQSYLTIGYKELIIPADVEGKHQLDKNSFHIWPRKDFMLIALANTDGSFTCTLFMPFEGEVSFNAIQNISDLNVFFDIYFPDAKTMMPDLEKLYFRNPVNSLVTMKCFPWIYGDKAALIGDAAHAVVPFYGQGLNAGLEDIDVLTHIFDGAENKDWKKILQKYQDIRKPNGDAIAELSYRNFQEMSELTADPMFLLRKRIETNFSKKYPELWLPLYDRVTFSGGTYLEALKIGDIQKEIMDEVMQIDRIEHIWNSPEIEEIMKRAIQCACKETRDKD</sequence>
<dbReference type="Proteomes" id="UP000295215">
    <property type="component" value="Unassembled WGS sequence"/>
</dbReference>
<keyword evidence="7 9" id="KW-0503">Monooxygenase</keyword>
<comment type="catalytic activity">
    <reaction evidence="8 9">
        <text>L-kynurenine + NADPH + O2 + H(+) = 3-hydroxy-L-kynurenine + NADP(+) + H2O</text>
        <dbReference type="Rhea" id="RHEA:20545"/>
        <dbReference type="ChEBI" id="CHEBI:15377"/>
        <dbReference type="ChEBI" id="CHEBI:15378"/>
        <dbReference type="ChEBI" id="CHEBI:15379"/>
        <dbReference type="ChEBI" id="CHEBI:57783"/>
        <dbReference type="ChEBI" id="CHEBI:57959"/>
        <dbReference type="ChEBI" id="CHEBI:58125"/>
        <dbReference type="ChEBI" id="CHEBI:58349"/>
        <dbReference type="EC" id="1.14.13.9"/>
    </reaction>
</comment>
<comment type="similarity">
    <text evidence="9">Belongs to the aromatic-ring hydroxylase family. KMO subfamily.</text>
</comment>
<evidence type="ECO:0000256" key="1">
    <source>
        <dbReference type="ARBA" id="ARBA00001974"/>
    </source>
</evidence>
<dbReference type="EC" id="1.14.13.9" evidence="9"/>
<dbReference type="PANTHER" id="PTHR46028:SF2">
    <property type="entry name" value="KYNURENINE 3-MONOOXYGENASE"/>
    <property type="match status" value="1"/>
</dbReference>
<dbReference type="AlphaFoldDB" id="A0A4R7F106"/>
<proteinExistence type="inferred from homology"/>
<name>A0A4R7F106_9FLAO</name>
<evidence type="ECO:0000256" key="8">
    <source>
        <dbReference type="ARBA" id="ARBA00047818"/>
    </source>
</evidence>
<dbReference type="PRINTS" id="PR00420">
    <property type="entry name" value="RNGMNOXGNASE"/>
</dbReference>
<dbReference type="InterPro" id="IPR036188">
    <property type="entry name" value="FAD/NAD-bd_sf"/>
</dbReference>
<evidence type="ECO:0000256" key="2">
    <source>
        <dbReference type="ARBA" id="ARBA00022630"/>
    </source>
</evidence>
<keyword evidence="5 9" id="KW-0521">NADP</keyword>
<accession>A0A4R7F106</accession>
<comment type="function">
    <text evidence="9">Catalyzes the hydroxylation of L-kynurenine (L-Kyn) to form 3-hydroxy-L-kynurenine (L-3OHKyn). Required for synthesis of quinolinic acid.</text>
</comment>
<evidence type="ECO:0000256" key="7">
    <source>
        <dbReference type="ARBA" id="ARBA00023033"/>
    </source>
</evidence>
<dbReference type="InterPro" id="IPR002938">
    <property type="entry name" value="FAD-bd"/>
</dbReference>
<evidence type="ECO:0000256" key="9">
    <source>
        <dbReference type="HAMAP-Rule" id="MF_01971"/>
    </source>
</evidence>
<dbReference type="GO" id="GO:0019805">
    <property type="term" value="P:quinolinate biosynthetic process"/>
    <property type="evidence" value="ECO:0007669"/>
    <property type="project" value="UniProtKB-UniRule"/>
</dbReference>
<dbReference type="InterPro" id="IPR027545">
    <property type="entry name" value="Kynurenine_monooxygenase"/>
</dbReference>
<organism evidence="11 12">
    <name type="scientific">Myroides indicus</name>
    <dbReference type="NCBI Taxonomy" id="1323422"/>
    <lineage>
        <taxon>Bacteria</taxon>
        <taxon>Pseudomonadati</taxon>
        <taxon>Bacteroidota</taxon>
        <taxon>Flavobacteriia</taxon>
        <taxon>Flavobacteriales</taxon>
        <taxon>Flavobacteriaceae</taxon>
        <taxon>Myroides</taxon>
    </lineage>
</organism>
<keyword evidence="3 9" id="KW-0662">Pyridine nucleotide biosynthesis</keyword>
<evidence type="ECO:0000256" key="3">
    <source>
        <dbReference type="ARBA" id="ARBA00022642"/>
    </source>
</evidence>
<reference evidence="11 12" key="1">
    <citation type="submission" date="2019-03" db="EMBL/GenBank/DDBJ databases">
        <title>Genomic Encyclopedia of Archaeal and Bacterial Type Strains, Phase II (KMG-II): from individual species to whole genera.</title>
        <authorList>
            <person name="Goeker M."/>
        </authorList>
    </citation>
    <scope>NUCLEOTIDE SEQUENCE [LARGE SCALE GENOMIC DNA]</scope>
    <source>
        <strain evidence="11 12">DSM 28213</strain>
    </source>
</reference>
<comment type="caution">
    <text evidence="11">The sequence shown here is derived from an EMBL/GenBank/DDBJ whole genome shotgun (WGS) entry which is preliminary data.</text>
</comment>
<dbReference type="Gene3D" id="3.50.50.60">
    <property type="entry name" value="FAD/NAD(P)-binding domain"/>
    <property type="match status" value="1"/>
</dbReference>
<dbReference type="Pfam" id="PF01494">
    <property type="entry name" value="FAD_binding_3"/>
    <property type="match status" value="2"/>
</dbReference>
<keyword evidence="2 9" id="KW-0285">Flavoprotein</keyword>
<dbReference type="OrthoDB" id="9766816at2"/>
<protein>
    <recommendedName>
        <fullName evidence="9">Kynurenine 3-monooxygenase</fullName>
        <ecNumber evidence="9">1.14.13.9</ecNumber>
    </recommendedName>
    <alternativeName>
        <fullName evidence="9">Kynurenine 3-hydroxylase</fullName>
    </alternativeName>
</protein>
<gene>
    <name evidence="9" type="primary">kmo</name>
    <name evidence="11" type="ORF">C8P70_11023</name>
</gene>